<dbReference type="PRINTS" id="PR00983">
    <property type="entry name" value="TRNASYNTHCYS"/>
</dbReference>
<keyword evidence="3" id="KW-0436">Ligase</keyword>
<organism evidence="13 14">
    <name type="scientific">Naumovozyma castellii</name>
    <name type="common">Yeast</name>
    <name type="synonym">Saccharomyces castellii</name>
    <dbReference type="NCBI Taxonomy" id="27288"/>
    <lineage>
        <taxon>Eukaryota</taxon>
        <taxon>Fungi</taxon>
        <taxon>Dikarya</taxon>
        <taxon>Ascomycota</taxon>
        <taxon>Saccharomycotina</taxon>
        <taxon>Saccharomycetes</taxon>
        <taxon>Saccharomycetales</taxon>
        <taxon>Saccharomycetaceae</taxon>
        <taxon>Naumovozyma</taxon>
    </lineage>
</organism>
<comment type="cofactor">
    <cofactor evidence="1">
        <name>Zn(2+)</name>
        <dbReference type="ChEBI" id="CHEBI:29105"/>
    </cofactor>
</comment>
<evidence type="ECO:0000259" key="12">
    <source>
        <dbReference type="Pfam" id="PF01406"/>
    </source>
</evidence>
<accession>G0V5A4</accession>
<keyword evidence="9" id="KW-0030">Aminoacyl-tRNA synthetase</keyword>
<dbReference type="SUPFAM" id="SSF52374">
    <property type="entry name" value="Nucleotidylyl transferase"/>
    <property type="match status" value="1"/>
</dbReference>
<evidence type="ECO:0000256" key="9">
    <source>
        <dbReference type="ARBA" id="ARBA00023146"/>
    </source>
</evidence>
<dbReference type="FunCoup" id="G0V5A4">
    <property type="interactions" value="994"/>
</dbReference>
<keyword evidence="8" id="KW-0648">Protein biosynthesis</keyword>
<reference evidence="13 14" key="1">
    <citation type="journal article" date="2011" name="Proc. Natl. Acad. Sci. U.S.A.">
        <title>Evolutionary erosion of yeast sex chromosomes by mating-type switching accidents.</title>
        <authorList>
            <person name="Gordon J.L."/>
            <person name="Armisen D."/>
            <person name="Proux-Wera E."/>
            <person name="Oheigeartaigh S.S."/>
            <person name="Byrne K.P."/>
            <person name="Wolfe K.H."/>
        </authorList>
    </citation>
    <scope>NUCLEOTIDE SEQUENCE [LARGE SCALE GENOMIC DNA]</scope>
    <source>
        <strain evidence="14">ATCC 76901 / BCRC 22586 / CBS 4309 / NBRC 1992 / NRRL Y-12630</strain>
    </source>
</reference>
<dbReference type="GO" id="GO:0004817">
    <property type="term" value="F:cysteine-tRNA ligase activity"/>
    <property type="evidence" value="ECO:0007669"/>
    <property type="project" value="UniProtKB-EC"/>
</dbReference>
<evidence type="ECO:0000256" key="7">
    <source>
        <dbReference type="ARBA" id="ARBA00022840"/>
    </source>
</evidence>
<proteinExistence type="inferred from homology"/>
<dbReference type="GO" id="GO:1990825">
    <property type="term" value="F:sequence-specific mRNA binding"/>
    <property type="evidence" value="ECO:0007669"/>
    <property type="project" value="EnsemblFungi"/>
</dbReference>
<dbReference type="Pfam" id="PF01406">
    <property type="entry name" value="tRNA-synt_1e"/>
    <property type="match status" value="1"/>
</dbReference>
<dbReference type="PANTHER" id="PTHR10890:SF3">
    <property type="entry name" value="CYSTEINE--TRNA LIGASE, CYTOPLASMIC"/>
    <property type="match status" value="1"/>
</dbReference>
<evidence type="ECO:0000256" key="4">
    <source>
        <dbReference type="ARBA" id="ARBA00022723"/>
    </source>
</evidence>
<evidence type="ECO:0000256" key="5">
    <source>
        <dbReference type="ARBA" id="ARBA00022741"/>
    </source>
</evidence>
<protein>
    <recommendedName>
        <fullName evidence="2">cysteine--tRNA ligase</fullName>
        <ecNumber evidence="2">6.1.1.16</ecNumber>
    </recommendedName>
    <alternativeName>
        <fullName evidence="10">Cysteinyl-tRNA synthetase</fullName>
    </alternativeName>
</protein>
<dbReference type="SUPFAM" id="SSF47323">
    <property type="entry name" value="Anticodon-binding domain of a subclass of class I aminoacyl-tRNA synthetases"/>
    <property type="match status" value="1"/>
</dbReference>
<evidence type="ECO:0000313" key="14">
    <source>
        <dbReference type="Proteomes" id="UP000001640"/>
    </source>
</evidence>
<keyword evidence="14" id="KW-1185">Reference proteome</keyword>
<dbReference type="RefSeq" id="XP_003673031.1">
    <property type="nucleotide sequence ID" value="XM_003672983.1"/>
</dbReference>
<dbReference type="OrthoDB" id="438179at2759"/>
<reference key="2">
    <citation type="submission" date="2011-08" db="EMBL/GenBank/DDBJ databases">
        <title>Genome sequence of Naumovozyma castellii.</title>
        <authorList>
            <person name="Gordon J.L."/>
            <person name="Armisen D."/>
            <person name="Proux-Wera E."/>
            <person name="OhEigeartaigh S.S."/>
            <person name="Byrne K.P."/>
            <person name="Wolfe K.H."/>
        </authorList>
    </citation>
    <scope>NUCLEOTIDE SEQUENCE</scope>
    <source>
        <strain>Type strain:CBS 4309</strain>
    </source>
</reference>
<dbReference type="HAMAP" id="MF_00041">
    <property type="entry name" value="Cys_tRNA_synth"/>
    <property type="match status" value="1"/>
</dbReference>
<sequence length="785" mass="89894">MGFYLNRIKVINSLLFRSPLRFQSPMSTAAPQSKVVQPKWLKPQPPSDIEAHTLKLYNSLTRSKDPFVPLSGTKQVSWYSCGPTVYDASHMGHARNYVSIDINRRILQDYFGYDINFVQNVTDIDDKIIIRARQNYLFDQFVDAAKGSVDTEKVQLALDEYIVKNLKLDKTMNFDEFQKWNESLDMEKEKEINPKLPMHITAIKNTFTALTTLTNEPDQFYKNVKDVLVPLLDKELGSTINDPEIFRKLPAYWERQFDTDMSNLNVLAPTITTRVSEYVPEIIAFVERIISNGYAYATTDGSVYFDTVKFDSSDKHAYAKCQPWNKGQLDLIEDAEGSLSNFVDSTKRSKNDFALWKASKPGEPRWDSPWGAGRPGWHIECSVMASDVHGSSMDIHSGGIDLAFPHHDNELAQSEACFDNEQWVNYFLHTGHLHIEGQKMSKSLKNFITIDEAMKMYSGRQLRLAFASVQWNNQLDFKEALIHEVKSTESTLNNFFKNVRALNNDYLAQLAERERETPISKKFTDLERSLMEQLKVSQDKVHVSFCDNLATPQALKALVELVTCTNTYISTVGANLKIEPVLAIAKYVTKILNIIGFPARPDQLGWVDSTGASSSANESSVEDIAMPYVKCLSTFRDQVRDLAIAKANVSEFLKLTDKIRDQDLLRLNVALDDRNGQSALVKFLTVEEREAMLKINEEKFAREQAKLQKKLEQQKLKELKEQERKEKAKVRAEDMFRTEDYSVWDEQGLPTKDKEGNDVTKSMTKKLKKQWEQQNKLHQEYFGSA</sequence>
<gene>
    <name evidence="13" type="primary">NCAS0A00800</name>
    <name evidence="13" type="ordered locus">NCAS_0A00800</name>
</gene>
<dbReference type="InterPro" id="IPR014729">
    <property type="entry name" value="Rossmann-like_a/b/a_fold"/>
</dbReference>
<dbReference type="InParanoid" id="G0V5A4"/>
<evidence type="ECO:0000256" key="11">
    <source>
        <dbReference type="SAM" id="Coils"/>
    </source>
</evidence>
<evidence type="ECO:0000313" key="13">
    <source>
        <dbReference type="EMBL" id="CCC66640.1"/>
    </source>
</evidence>
<name>G0V5A4_NAUCA</name>
<dbReference type="GO" id="GO:0005739">
    <property type="term" value="C:mitochondrion"/>
    <property type="evidence" value="ECO:0007669"/>
    <property type="project" value="EnsemblFungi"/>
</dbReference>
<dbReference type="PANTHER" id="PTHR10890">
    <property type="entry name" value="CYSTEINYL-TRNA SYNTHETASE"/>
    <property type="match status" value="1"/>
</dbReference>
<dbReference type="HOGENOM" id="CLU_013528_3_1_1"/>
<dbReference type="CDD" id="cd00672">
    <property type="entry name" value="CysRS_core"/>
    <property type="match status" value="1"/>
</dbReference>
<dbReference type="NCBIfam" id="TIGR00435">
    <property type="entry name" value="cysS"/>
    <property type="match status" value="1"/>
</dbReference>
<dbReference type="GO" id="GO:0006423">
    <property type="term" value="P:cysteinyl-tRNA aminoacylation"/>
    <property type="evidence" value="ECO:0007669"/>
    <property type="project" value="EnsemblFungi"/>
</dbReference>
<dbReference type="STRING" id="1064592.G0V5A4"/>
<dbReference type="GeneID" id="96900129"/>
<dbReference type="InterPro" id="IPR009080">
    <property type="entry name" value="tRNAsynth_Ia_anticodon-bd"/>
</dbReference>
<dbReference type="GO" id="GO:0046872">
    <property type="term" value="F:metal ion binding"/>
    <property type="evidence" value="ECO:0007669"/>
    <property type="project" value="UniProtKB-KW"/>
</dbReference>
<evidence type="ECO:0000256" key="2">
    <source>
        <dbReference type="ARBA" id="ARBA00012832"/>
    </source>
</evidence>
<keyword evidence="6" id="KW-0862">Zinc</keyword>
<dbReference type="EMBL" id="HE576752">
    <property type="protein sequence ID" value="CCC66640.1"/>
    <property type="molecule type" value="Genomic_DNA"/>
</dbReference>
<dbReference type="OMA" id="FHNDMKS"/>
<feature type="coiled-coil region" evidence="11">
    <location>
        <begin position="697"/>
        <end position="733"/>
    </location>
</feature>
<evidence type="ECO:0000256" key="8">
    <source>
        <dbReference type="ARBA" id="ARBA00022917"/>
    </source>
</evidence>
<feature type="domain" description="tRNA synthetases class I catalytic" evidence="12">
    <location>
        <begin position="72"/>
        <end position="486"/>
    </location>
</feature>
<dbReference type="GO" id="GO:0005524">
    <property type="term" value="F:ATP binding"/>
    <property type="evidence" value="ECO:0007669"/>
    <property type="project" value="UniProtKB-KW"/>
</dbReference>
<dbReference type="AlphaFoldDB" id="G0V5A4"/>
<dbReference type="InterPro" id="IPR032678">
    <property type="entry name" value="tRNA-synt_1_cat_dom"/>
</dbReference>
<keyword evidence="7" id="KW-0067">ATP-binding</keyword>
<dbReference type="InterPro" id="IPR015803">
    <property type="entry name" value="Cys-tRNA-ligase"/>
</dbReference>
<keyword evidence="5" id="KW-0547">Nucleotide-binding</keyword>
<evidence type="ECO:0000256" key="6">
    <source>
        <dbReference type="ARBA" id="ARBA00022833"/>
    </source>
</evidence>
<evidence type="ECO:0000256" key="3">
    <source>
        <dbReference type="ARBA" id="ARBA00022598"/>
    </source>
</evidence>
<dbReference type="Proteomes" id="UP000001640">
    <property type="component" value="Chromosome 1"/>
</dbReference>
<evidence type="ECO:0000256" key="1">
    <source>
        <dbReference type="ARBA" id="ARBA00001947"/>
    </source>
</evidence>
<evidence type="ECO:0000256" key="10">
    <source>
        <dbReference type="ARBA" id="ARBA00031499"/>
    </source>
</evidence>
<dbReference type="KEGG" id="ncs:NCAS_0A00800"/>
<keyword evidence="4" id="KW-0479">Metal-binding</keyword>
<dbReference type="EC" id="6.1.1.16" evidence="2"/>
<keyword evidence="11" id="KW-0175">Coiled coil</keyword>
<dbReference type="Gene3D" id="3.40.50.620">
    <property type="entry name" value="HUPs"/>
    <property type="match status" value="1"/>
</dbReference>
<dbReference type="eggNOG" id="KOG2007">
    <property type="taxonomic scope" value="Eukaryota"/>
</dbReference>
<dbReference type="GO" id="GO:0005829">
    <property type="term" value="C:cytosol"/>
    <property type="evidence" value="ECO:0007669"/>
    <property type="project" value="EnsemblFungi"/>
</dbReference>
<dbReference type="InterPro" id="IPR024909">
    <property type="entry name" value="Cys-tRNA/MSH_ligase"/>
</dbReference>